<sequence>MDRDRELLDGIGPRRLTADEIKQLLTQKGWLQGNLALWLGVSRIHLGRLIRDVRRPRHWDLAFMSLPHLTTRENSILTDLRLAREREQKESKVEVKRSAAEVLDPAATASGPGYRYRGVLVPGAVVVVTASHVGEMAEEGEEGEVVAVRDAGGREDYLIRFLAGEDWFDPDSFDACMAETGKEV</sequence>
<dbReference type="Proteomes" id="UP001221566">
    <property type="component" value="Unassembled WGS sequence"/>
</dbReference>
<comment type="caution">
    <text evidence="1">The sequence shown here is derived from an EMBL/GenBank/DDBJ whole genome shotgun (WGS) entry which is preliminary data.</text>
</comment>
<accession>A0ABT5I9Q8</accession>
<dbReference type="RefSeq" id="WP_272804191.1">
    <property type="nucleotide sequence ID" value="NZ_JAQQKY010000018.1"/>
</dbReference>
<evidence type="ECO:0000313" key="1">
    <source>
        <dbReference type="EMBL" id="MDC7692620.1"/>
    </source>
</evidence>
<proteinExistence type="predicted"/>
<keyword evidence="2" id="KW-1185">Reference proteome</keyword>
<evidence type="ECO:0008006" key="3">
    <source>
        <dbReference type="Google" id="ProtNLM"/>
    </source>
</evidence>
<gene>
    <name evidence="1" type="ORF">PQU93_17805</name>
</gene>
<name>A0ABT5I9Q8_VOGIN</name>
<reference evidence="1 2" key="1">
    <citation type="submission" date="2023-01" db="EMBL/GenBank/DDBJ databases">
        <title>Novel species of the genus Vogesella isolated from rivers.</title>
        <authorList>
            <person name="Lu H."/>
        </authorList>
    </citation>
    <scope>NUCLEOTIDE SEQUENCE [LARGE SCALE GENOMIC DNA]</scope>
    <source>
        <strain evidence="1 2">SH7W</strain>
    </source>
</reference>
<dbReference type="EMBL" id="JAQQKY010000018">
    <property type="protein sequence ID" value="MDC7692620.1"/>
    <property type="molecule type" value="Genomic_DNA"/>
</dbReference>
<protein>
    <recommendedName>
        <fullName evidence="3">Helix-turn-helix protein</fullName>
    </recommendedName>
</protein>
<evidence type="ECO:0000313" key="2">
    <source>
        <dbReference type="Proteomes" id="UP001221566"/>
    </source>
</evidence>
<organism evidence="1 2">
    <name type="scientific">Vogesella indigofera</name>
    <name type="common">Pseudomonas indigofera</name>
    <dbReference type="NCBI Taxonomy" id="45465"/>
    <lineage>
        <taxon>Bacteria</taxon>
        <taxon>Pseudomonadati</taxon>
        <taxon>Pseudomonadota</taxon>
        <taxon>Betaproteobacteria</taxon>
        <taxon>Neisseriales</taxon>
        <taxon>Chromobacteriaceae</taxon>
        <taxon>Vogesella</taxon>
    </lineage>
</organism>